<dbReference type="EMBL" id="VYZN01000013">
    <property type="protein sequence ID" value="KAE9541250.1"/>
    <property type="molecule type" value="Genomic_DNA"/>
</dbReference>
<dbReference type="Proteomes" id="UP000475862">
    <property type="component" value="Unassembled WGS sequence"/>
</dbReference>
<keyword evidence="3" id="KW-1185">Reference proteome</keyword>
<protein>
    <submittedName>
        <fullName evidence="2">Uncharacterized protein</fullName>
    </submittedName>
</protein>
<name>A0A6G0TZL3_APHGL</name>
<sequence>MITSRNSETIMKNLIKSVQVIGKSNIVLTILYAQFKKPNNTQNNKICKLYKYWFLCFFGHRFNIREYLSFNNTLPLPENLLNFIREAFISFPKELLNEDDIIKNHERILQKYFELLVIIFFYRTYVIVLKYSVFSISKIGIQICQTPSSKPKYLWYDSTMVIASVDVTEQTRIGNTRLTHGFMMKKNMKRLIVTYFCGTTQKIKHIKCVTQIISLYIKPLPDKYSFNLFEALSQIKDNSNNILLFLKNVDIMYTKLGKKVKSTFPFIYIRATLLRTLRFRTGRGSVREGNILCFSFQRAQQVPPPFGGLSKICNIFYPFYDRSQR</sequence>
<organism evidence="2 3">
    <name type="scientific">Aphis glycines</name>
    <name type="common">Soybean aphid</name>
    <dbReference type="NCBI Taxonomy" id="307491"/>
    <lineage>
        <taxon>Eukaryota</taxon>
        <taxon>Metazoa</taxon>
        <taxon>Ecdysozoa</taxon>
        <taxon>Arthropoda</taxon>
        <taxon>Hexapoda</taxon>
        <taxon>Insecta</taxon>
        <taxon>Pterygota</taxon>
        <taxon>Neoptera</taxon>
        <taxon>Paraneoptera</taxon>
        <taxon>Hemiptera</taxon>
        <taxon>Sternorrhyncha</taxon>
        <taxon>Aphidomorpha</taxon>
        <taxon>Aphidoidea</taxon>
        <taxon>Aphididae</taxon>
        <taxon>Aphidini</taxon>
        <taxon>Aphis</taxon>
        <taxon>Aphis</taxon>
    </lineage>
</organism>
<evidence type="ECO:0000313" key="3">
    <source>
        <dbReference type="Proteomes" id="UP000475862"/>
    </source>
</evidence>
<accession>A0A6G0TZL3</accession>
<comment type="caution">
    <text evidence="2">The sequence shown here is derived from an EMBL/GenBank/DDBJ whole genome shotgun (WGS) entry which is preliminary data.</text>
</comment>
<keyword evidence="1" id="KW-1133">Transmembrane helix</keyword>
<keyword evidence="1" id="KW-0472">Membrane</keyword>
<reference evidence="2 3" key="1">
    <citation type="submission" date="2019-08" db="EMBL/GenBank/DDBJ databases">
        <title>The genome of the soybean aphid Biotype 1, its phylome, world population structure and adaptation to the North American continent.</title>
        <authorList>
            <person name="Giordano R."/>
            <person name="Donthu R.K."/>
            <person name="Hernandez A.G."/>
            <person name="Wright C.L."/>
            <person name="Zimin A.V."/>
        </authorList>
    </citation>
    <scope>NUCLEOTIDE SEQUENCE [LARGE SCALE GENOMIC DNA]</scope>
    <source>
        <tissue evidence="2">Whole aphids</tissue>
    </source>
</reference>
<proteinExistence type="predicted"/>
<dbReference type="AlphaFoldDB" id="A0A6G0TZL3"/>
<gene>
    <name evidence="2" type="ORF">AGLY_004495</name>
</gene>
<feature type="non-terminal residue" evidence="2">
    <location>
        <position position="325"/>
    </location>
</feature>
<evidence type="ECO:0000313" key="2">
    <source>
        <dbReference type="EMBL" id="KAE9541250.1"/>
    </source>
</evidence>
<feature type="transmembrane region" description="Helical" evidence="1">
    <location>
        <begin position="112"/>
        <end position="134"/>
    </location>
</feature>
<keyword evidence="1" id="KW-0812">Transmembrane</keyword>
<evidence type="ECO:0000256" key="1">
    <source>
        <dbReference type="SAM" id="Phobius"/>
    </source>
</evidence>